<dbReference type="Proteomes" id="UP001163321">
    <property type="component" value="Chromosome 3"/>
</dbReference>
<gene>
    <name evidence="1" type="ORF">PsorP6_006849</name>
</gene>
<name>A0ACC0WA50_9STRA</name>
<protein>
    <submittedName>
        <fullName evidence="1">Uncharacterized protein</fullName>
    </submittedName>
</protein>
<evidence type="ECO:0000313" key="2">
    <source>
        <dbReference type="Proteomes" id="UP001163321"/>
    </source>
</evidence>
<organism evidence="1 2">
    <name type="scientific">Peronosclerospora sorghi</name>
    <dbReference type="NCBI Taxonomy" id="230839"/>
    <lineage>
        <taxon>Eukaryota</taxon>
        <taxon>Sar</taxon>
        <taxon>Stramenopiles</taxon>
        <taxon>Oomycota</taxon>
        <taxon>Peronosporomycetes</taxon>
        <taxon>Peronosporales</taxon>
        <taxon>Peronosporaceae</taxon>
        <taxon>Peronosclerospora</taxon>
    </lineage>
</organism>
<sequence length="186" mass="20721">MAKSTPFKAIKLRAAFKSEMFSGKASKTATAASNDGVERQLPISCAKEIQGTEVDVGSQQHHPCLQYTGEVTGLFQPSLQLPSLNEALHRTIPSRYFPDTIFSETRTPSPLAPYSCSCSAAECDSSRETDEEEESMQHIVLVVNLVMDVKATFTLQKSVKVTDYLKTCEQYKFVSIFMSVYRIERC</sequence>
<accession>A0ACC0WA50</accession>
<dbReference type="EMBL" id="CM047582">
    <property type="protein sequence ID" value="KAI9915437.1"/>
    <property type="molecule type" value="Genomic_DNA"/>
</dbReference>
<keyword evidence="2" id="KW-1185">Reference proteome</keyword>
<proteinExistence type="predicted"/>
<reference evidence="1 2" key="1">
    <citation type="journal article" date="2022" name="bioRxiv">
        <title>The genome of the oomycete Peronosclerospora sorghi, a cosmopolitan pathogen of maize and sorghum, is inflated with dispersed pseudogenes.</title>
        <authorList>
            <person name="Fletcher K."/>
            <person name="Martin F."/>
            <person name="Isakeit T."/>
            <person name="Cavanaugh K."/>
            <person name="Magill C."/>
            <person name="Michelmore R."/>
        </authorList>
    </citation>
    <scope>NUCLEOTIDE SEQUENCE [LARGE SCALE GENOMIC DNA]</scope>
    <source>
        <strain evidence="1">P6</strain>
    </source>
</reference>
<evidence type="ECO:0000313" key="1">
    <source>
        <dbReference type="EMBL" id="KAI9915437.1"/>
    </source>
</evidence>
<comment type="caution">
    <text evidence="1">The sequence shown here is derived from an EMBL/GenBank/DDBJ whole genome shotgun (WGS) entry which is preliminary data.</text>
</comment>